<organism evidence="2 3">
    <name type="scientific">Acetobacterium tundrae</name>
    <dbReference type="NCBI Taxonomy" id="132932"/>
    <lineage>
        <taxon>Bacteria</taxon>
        <taxon>Bacillati</taxon>
        <taxon>Bacillota</taxon>
        <taxon>Clostridia</taxon>
        <taxon>Eubacteriales</taxon>
        <taxon>Eubacteriaceae</taxon>
        <taxon>Acetobacterium</taxon>
    </lineage>
</organism>
<dbReference type="InterPro" id="IPR000257">
    <property type="entry name" value="Uroporphyrinogen_deCOase"/>
</dbReference>
<dbReference type="Gene3D" id="3.20.20.210">
    <property type="match status" value="1"/>
</dbReference>
<dbReference type="InterPro" id="IPR038071">
    <property type="entry name" value="UROD/MetE-like_sf"/>
</dbReference>
<protein>
    <submittedName>
        <fullName evidence="2">Methyltransferase</fullName>
    </submittedName>
</protein>
<keyword evidence="2" id="KW-0808">Transferase</keyword>
<dbReference type="Pfam" id="PF01208">
    <property type="entry name" value="URO-D"/>
    <property type="match status" value="1"/>
</dbReference>
<feature type="domain" description="Uroporphyrinogen decarboxylase (URO-D)" evidence="1">
    <location>
        <begin position="184"/>
        <end position="373"/>
    </location>
</feature>
<accession>A0ABR6WHD9</accession>
<dbReference type="RefSeq" id="WP_148602550.1">
    <property type="nucleotide sequence ID" value="NZ_RXYB01000003.1"/>
</dbReference>
<dbReference type="GO" id="GO:0032259">
    <property type="term" value="P:methylation"/>
    <property type="evidence" value="ECO:0007669"/>
    <property type="project" value="UniProtKB-KW"/>
</dbReference>
<comment type="caution">
    <text evidence="2">The sequence shown here is derived from an EMBL/GenBank/DDBJ whole genome shotgun (WGS) entry which is preliminary data.</text>
</comment>
<reference evidence="2 3" key="1">
    <citation type="journal article" date="2020" name="mSystems">
        <title>Defining Genomic and Predicted Metabolic Features of the Acetobacterium Genus.</title>
        <authorList>
            <person name="Ross D.E."/>
            <person name="Marshall C.W."/>
            <person name="Gulliver D."/>
            <person name="May H.D."/>
            <person name="Norman R.S."/>
        </authorList>
    </citation>
    <scope>NUCLEOTIDE SEQUENCE [LARGE SCALE GENOMIC DNA]</scope>
    <source>
        <strain evidence="2 3">DSM 9173</strain>
    </source>
</reference>
<gene>
    <name evidence="2" type="ORF">GH807_02225</name>
</gene>
<dbReference type="SUPFAM" id="SSF51726">
    <property type="entry name" value="UROD/MetE-like"/>
    <property type="match status" value="1"/>
</dbReference>
<evidence type="ECO:0000313" key="2">
    <source>
        <dbReference type="EMBL" id="MBC3795871.1"/>
    </source>
</evidence>
<evidence type="ECO:0000313" key="3">
    <source>
        <dbReference type="Proteomes" id="UP000653358"/>
    </source>
</evidence>
<evidence type="ECO:0000259" key="1">
    <source>
        <dbReference type="Pfam" id="PF01208"/>
    </source>
</evidence>
<dbReference type="PANTHER" id="PTHR47099">
    <property type="entry name" value="METHYLCOBAMIDE:COM METHYLTRANSFERASE MTBA"/>
    <property type="match status" value="1"/>
</dbReference>
<keyword evidence="3" id="KW-1185">Reference proteome</keyword>
<dbReference type="EMBL" id="WJBB01000002">
    <property type="protein sequence ID" value="MBC3795871.1"/>
    <property type="molecule type" value="Genomic_DNA"/>
</dbReference>
<dbReference type="InterPro" id="IPR052024">
    <property type="entry name" value="Methanogen_methyltrans"/>
</dbReference>
<dbReference type="PANTHER" id="PTHR47099:SF1">
    <property type="entry name" value="METHYLCOBAMIDE:COM METHYLTRANSFERASE MTBA"/>
    <property type="match status" value="1"/>
</dbReference>
<sequence>MASKLYDERAQKIKDTVNFKNESVTTCFMGQAAPAAHMGVKMKDFALNPDIMIKMTLDYINEINAITSVDCLNTGVNGMRSDHSLPMAWLSKVKMPGIELPDDSLWQVVETSIFKPEDYDVIIEQGFDTVFNRIFPQLVNMKEFQESIAYQEENGQKNVELFINNDFPSVNSGVASPPFEVLCGGRSMSQFFMDCYKIPDKIEKAIEVMLPGSIHSMLASVNPVSGSGAWVGGWRGASALVSPKIWNRLVWPGMKAMGLALIENNDIATFHLDQCWDRDIERFLEIPEKKSIINTDGMTDLRKARKILGEHVAIMGDVPAPLLATGTTQEVKDYVTKLIDDIGPKGLFVTAGCDAPANTKFENMVAMFQAANDWK</sequence>
<proteinExistence type="predicted"/>
<name>A0ABR6WHD9_9FIRM</name>
<dbReference type="GO" id="GO:0008168">
    <property type="term" value="F:methyltransferase activity"/>
    <property type="evidence" value="ECO:0007669"/>
    <property type="project" value="UniProtKB-KW"/>
</dbReference>
<keyword evidence="2" id="KW-0489">Methyltransferase</keyword>
<dbReference type="Proteomes" id="UP000653358">
    <property type="component" value="Unassembled WGS sequence"/>
</dbReference>